<dbReference type="Gene3D" id="3.20.20.70">
    <property type="entry name" value="Aldolase class I"/>
    <property type="match status" value="1"/>
</dbReference>
<keyword evidence="4" id="KW-1185">Reference proteome</keyword>
<dbReference type="GO" id="GO:0046872">
    <property type="term" value="F:metal ion binding"/>
    <property type="evidence" value="ECO:0007669"/>
    <property type="project" value="UniProtKB-KW"/>
</dbReference>
<protein>
    <recommendedName>
        <fullName evidence="5">Hydroxymethylglutaryl-CoA lyase</fullName>
    </recommendedName>
</protein>
<organism evidence="3 4">
    <name type="scientific">Flemingia macrophylla</name>
    <dbReference type="NCBI Taxonomy" id="520843"/>
    <lineage>
        <taxon>Eukaryota</taxon>
        <taxon>Viridiplantae</taxon>
        <taxon>Streptophyta</taxon>
        <taxon>Embryophyta</taxon>
        <taxon>Tracheophyta</taxon>
        <taxon>Spermatophyta</taxon>
        <taxon>Magnoliopsida</taxon>
        <taxon>eudicotyledons</taxon>
        <taxon>Gunneridae</taxon>
        <taxon>Pentapetalae</taxon>
        <taxon>rosids</taxon>
        <taxon>fabids</taxon>
        <taxon>Fabales</taxon>
        <taxon>Fabaceae</taxon>
        <taxon>Papilionoideae</taxon>
        <taxon>50 kb inversion clade</taxon>
        <taxon>NPAAA clade</taxon>
        <taxon>indigoferoid/millettioid clade</taxon>
        <taxon>Phaseoleae</taxon>
        <taxon>Flemingia</taxon>
    </lineage>
</organism>
<comment type="caution">
    <text evidence="3">The sequence shown here is derived from an EMBL/GenBank/DDBJ whole genome shotgun (WGS) entry which is preliminary data.</text>
</comment>
<dbReference type="InterPro" id="IPR013785">
    <property type="entry name" value="Aldolase_TIM"/>
</dbReference>
<dbReference type="PANTHER" id="PTHR42738">
    <property type="entry name" value="HYDROXYMETHYLGLUTARYL-COA LYASE"/>
    <property type="match status" value="1"/>
</dbReference>
<reference evidence="3 4" key="1">
    <citation type="submission" date="2024-08" db="EMBL/GenBank/DDBJ databases">
        <title>Insights into the chromosomal genome structure of Flemingia macrophylla.</title>
        <authorList>
            <person name="Ding Y."/>
            <person name="Zhao Y."/>
            <person name="Bi W."/>
            <person name="Wu M."/>
            <person name="Zhao G."/>
            <person name="Gong Y."/>
            <person name="Li W."/>
            <person name="Zhang P."/>
        </authorList>
    </citation>
    <scope>NUCLEOTIDE SEQUENCE [LARGE SCALE GENOMIC DNA]</scope>
    <source>
        <strain evidence="3">DYQJB</strain>
        <tissue evidence="3">Leaf</tissue>
    </source>
</reference>
<evidence type="ECO:0000313" key="4">
    <source>
        <dbReference type="Proteomes" id="UP001603857"/>
    </source>
</evidence>
<dbReference type="Proteomes" id="UP001603857">
    <property type="component" value="Unassembled WGS sequence"/>
</dbReference>
<dbReference type="EMBL" id="JBGMDY010000003">
    <property type="protein sequence ID" value="KAL2340512.1"/>
    <property type="molecule type" value="Genomic_DNA"/>
</dbReference>
<dbReference type="AlphaFoldDB" id="A0ABD1MXE7"/>
<proteinExistence type="predicted"/>
<keyword evidence="1" id="KW-0479">Metal-binding</keyword>
<sequence length="238" mass="27300">MRELKVSTFEEIGSRSNSCDIRVHNEVHNEVHNSLVFKVVHNDLYLAIEKITNNLHNEEKSFVHDVDHPSEHHPGFGPDFVVLKNPDMDHDVLNLEEDVELRPEHYIGLDTMKDTKASEYHITKKPQLRGKGNLKIMKNTTFLNGIQKFVKIIEVDPRDGLQNEKNIVPTAVKIQLIHRLAFTGLSVFEATSFVSPKWVSQDADVRWEKGLASQTQVDQIAPGCNQKIKGWEHPHQYD</sequence>
<dbReference type="GO" id="GO:0016829">
    <property type="term" value="F:lyase activity"/>
    <property type="evidence" value="ECO:0007669"/>
    <property type="project" value="UniProtKB-KW"/>
</dbReference>
<evidence type="ECO:0000313" key="3">
    <source>
        <dbReference type="EMBL" id="KAL2340512.1"/>
    </source>
</evidence>
<keyword evidence="2" id="KW-0456">Lyase</keyword>
<dbReference type="InterPro" id="IPR043594">
    <property type="entry name" value="HMGL"/>
</dbReference>
<accession>A0ABD1MXE7</accession>
<dbReference type="SUPFAM" id="SSF51569">
    <property type="entry name" value="Aldolase"/>
    <property type="match status" value="1"/>
</dbReference>
<evidence type="ECO:0008006" key="5">
    <source>
        <dbReference type="Google" id="ProtNLM"/>
    </source>
</evidence>
<gene>
    <name evidence="3" type="ORF">Fmac_008452</name>
</gene>
<evidence type="ECO:0000256" key="2">
    <source>
        <dbReference type="ARBA" id="ARBA00023239"/>
    </source>
</evidence>
<evidence type="ECO:0000256" key="1">
    <source>
        <dbReference type="ARBA" id="ARBA00022723"/>
    </source>
</evidence>
<dbReference type="PANTHER" id="PTHR42738:SF7">
    <property type="entry name" value="HYDROXYMETHYLGLUTARYL-COA LYASE"/>
    <property type="match status" value="1"/>
</dbReference>
<name>A0ABD1MXE7_9FABA</name>